<feature type="compositionally biased region" description="Polar residues" evidence="1">
    <location>
        <begin position="633"/>
        <end position="642"/>
    </location>
</feature>
<feature type="compositionally biased region" description="Basic and acidic residues" evidence="1">
    <location>
        <begin position="644"/>
        <end position="654"/>
    </location>
</feature>
<feature type="compositionally biased region" description="Basic and acidic residues" evidence="1">
    <location>
        <begin position="666"/>
        <end position="693"/>
    </location>
</feature>
<feature type="compositionally biased region" description="Basic and acidic residues" evidence="1">
    <location>
        <begin position="711"/>
        <end position="725"/>
    </location>
</feature>
<evidence type="ECO:0000256" key="1">
    <source>
        <dbReference type="SAM" id="MobiDB-lite"/>
    </source>
</evidence>
<evidence type="ECO:0000313" key="3">
    <source>
        <dbReference type="Proteomes" id="UP001497525"/>
    </source>
</evidence>
<sequence length="777" mass="86697">MSSRAVHPPSATYSNRAPPRPQSPPDLSPVHYQPYHSEESIRREDAYVKRRNLMKSLSTGEHTNTNNYYSVTVQQQARQQARRLGHQSDIQTSGLREPPRPHTDYGVTGSLDRRYYGSFDTDTQAIVRRAQTLRTTDYASRLRERIRTFRPQTVESTATDGGLNLNVTDGRAEGEVSAVGGGLGVRGNVAGDTLKRQTLRPKQEVYVCSESFRIPHKLLKFKRRKTSPPKTVRSSGQEAAENVRPKYESSYDYDQDYSLEAQMEPAVFAKTEGYQHRVPPPVPRAPVQRPHISTNISVSGQPARQLTSLRSAASPTLLQQSTAIPDSASRGMLQMVSVGGDGCATESREVMLPYLSGELSDISKVDLLTGITVDEKVFEATCSDKGPILRDALSKVHPFMKLWMTEESQPETEQAETKEDEINNHRSLMHACLQDYLTACVRLRSVDLQGQYAPFHYPLVTFNERYWKKCAKLSGWGDLTVRCGPEWSTEYLRLPPVDPTRQTLVFPNVPVDTLLINWLNCHQAVVPTPAEPDLKGAMDTVAYHPVEIITTLDRLLEAYDKEKANTDLWHSCLRLAVLLSYNYCLIKYNINTEKHELDTKPANILVTLCTSNCLIIFHKRPANPPPVAKAETEQQSLSSPTADENARSKEKVEGGESGDQTSDTKAGSDKGTESGVKAEEGSPKEEAEVKAEEGEMTTAETKQVESEATETGEKGLLRKISPESKSVEEAIDHEIEKLYQAACSRFSTKNAPSYFFKAIAPPDWMAMVVARVCMKKE</sequence>
<proteinExistence type="predicted"/>
<feature type="region of interest" description="Disordered" evidence="1">
    <location>
        <begin position="623"/>
        <end position="725"/>
    </location>
</feature>
<gene>
    <name evidence="2" type="ORF">CDAUBV1_LOCUS17463</name>
</gene>
<feature type="region of interest" description="Disordered" evidence="1">
    <location>
        <begin position="74"/>
        <end position="102"/>
    </location>
</feature>
<dbReference type="EMBL" id="CAXLJL010000978">
    <property type="protein sequence ID" value="CAL5142204.1"/>
    <property type="molecule type" value="Genomic_DNA"/>
</dbReference>
<feature type="compositionally biased region" description="Polar residues" evidence="1">
    <location>
        <begin position="228"/>
        <end position="237"/>
    </location>
</feature>
<protein>
    <submittedName>
        <fullName evidence="2">Uncharacterized protein</fullName>
    </submittedName>
</protein>
<organism evidence="2 3">
    <name type="scientific">Calicophoron daubneyi</name>
    <name type="common">Rumen fluke</name>
    <name type="synonym">Paramphistomum daubneyi</name>
    <dbReference type="NCBI Taxonomy" id="300641"/>
    <lineage>
        <taxon>Eukaryota</taxon>
        <taxon>Metazoa</taxon>
        <taxon>Spiralia</taxon>
        <taxon>Lophotrochozoa</taxon>
        <taxon>Platyhelminthes</taxon>
        <taxon>Trematoda</taxon>
        <taxon>Digenea</taxon>
        <taxon>Plagiorchiida</taxon>
        <taxon>Pronocephalata</taxon>
        <taxon>Paramphistomoidea</taxon>
        <taxon>Paramphistomidae</taxon>
        <taxon>Calicophoron</taxon>
    </lineage>
</organism>
<dbReference type="AlphaFoldDB" id="A0AAV2U069"/>
<name>A0AAV2U069_CALDB</name>
<reference evidence="2" key="1">
    <citation type="submission" date="2024-06" db="EMBL/GenBank/DDBJ databases">
        <authorList>
            <person name="Liu X."/>
            <person name="Lenzi L."/>
            <person name="Haldenby T S."/>
            <person name="Uol C."/>
        </authorList>
    </citation>
    <scope>NUCLEOTIDE SEQUENCE</scope>
</reference>
<comment type="caution">
    <text evidence="2">The sequence shown here is derived from an EMBL/GenBank/DDBJ whole genome shotgun (WGS) entry which is preliminary data.</text>
</comment>
<feature type="region of interest" description="Disordered" evidence="1">
    <location>
        <begin position="224"/>
        <end position="243"/>
    </location>
</feature>
<feature type="compositionally biased region" description="Pro residues" evidence="1">
    <location>
        <begin position="18"/>
        <end position="27"/>
    </location>
</feature>
<evidence type="ECO:0000313" key="2">
    <source>
        <dbReference type="EMBL" id="CAL5142204.1"/>
    </source>
</evidence>
<feature type="region of interest" description="Disordered" evidence="1">
    <location>
        <begin position="1"/>
        <end position="44"/>
    </location>
</feature>
<dbReference type="Proteomes" id="UP001497525">
    <property type="component" value="Unassembled WGS sequence"/>
</dbReference>
<accession>A0AAV2U069</accession>